<evidence type="ECO:0000313" key="1">
    <source>
        <dbReference type="EMBL" id="BDR81025.1"/>
    </source>
</evidence>
<gene>
    <name evidence="1" type="ORF">K234311028_12710</name>
</gene>
<evidence type="ECO:0000313" key="2">
    <source>
        <dbReference type="Proteomes" id="UP001321763"/>
    </source>
</evidence>
<proteinExistence type="predicted"/>
<dbReference type="Proteomes" id="UP001321763">
    <property type="component" value="Chromosome"/>
</dbReference>
<dbReference type="EMBL" id="AP026818">
    <property type="protein sequence ID" value="BDR81025.1"/>
    <property type="molecule type" value="Genomic_DNA"/>
</dbReference>
<evidence type="ECO:0008006" key="3">
    <source>
        <dbReference type="Google" id="ProtNLM"/>
    </source>
</evidence>
<name>A0ABC8EBY4_CLOTA</name>
<sequence>MISAERRKADILKNISLNPIEIKIKQVIKIEREGYFDEEEKETTLTVKIYHQKHPEMITSSNTIGTAYTTRRYGMLVDHTATLEVDSRNAIEFTCLYGRMKITAVYPQIIKGELCGYQCDLERID</sequence>
<dbReference type="RefSeq" id="WP_317724979.1">
    <property type="nucleotide sequence ID" value="NZ_AP026818.1"/>
</dbReference>
<reference evidence="1 2" key="1">
    <citation type="submission" date="2022-09" db="EMBL/GenBank/DDBJ databases">
        <title>complete genome sequences of Clostridium tetani str. KHSU-234311-028 isolated from soil.</title>
        <authorList>
            <person name="Sekizuka T."/>
            <person name="Shitada C."/>
            <person name="Takahashi M."/>
            <person name="Kuroda M."/>
        </authorList>
    </citation>
    <scope>NUCLEOTIDE SEQUENCE [LARGE SCALE GENOMIC DNA]</scope>
    <source>
        <strain evidence="1 2">KHSU-234311-028</strain>
    </source>
</reference>
<accession>A0ABC8EBY4</accession>
<dbReference type="AlphaFoldDB" id="A0ABC8EBY4"/>
<protein>
    <recommendedName>
        <fullName evidence="3">DUF1934 domain-containing protein</fullName>
    </recommendedName>
</protein>
<organism evidence="1 2">
    <name type="scientific">Clostridium tetani</name>
    <dbReference type="NCBI Taxonomy" id="1513"/>
    <lineage>
        <taxon>Bacteria</taxon>
        <taxon>Bacillati</taxon>
        <taxon>Bacillota</taxon>
        <taxon>Clostridia</taxon>
        <taxon>Eubacteriales</taxon>
        <taxon>Clostridiaceae</taxon>
        <taxon>Clostridium</taxon>
    </lineage>
</organism>